<dbReference type="RefSeq" id="WP_078931681.1">
    <property type="nucleotide sequence ID" value="NZ_FUXC01000013.1"/>
</dbReference>
<sequence>MNNLSAKENSATSENNSSSFIEAKNLLEYMWEQRCYFHSHPELGLKEFETCNRIEQELKALGLSPYRVGQTNVIAEIDSGRPGKTLFLRADIDALPVQEANNVPYKSQNPGIMHACGHDGHAAYLLGTAKLLLSHKADFFGKVILCFQAAEEIGKGARQIIEAGVLDKVDRTFGIHFQAGMEVGKIGVKTGADMASCDRIKIKIHGKAAHITRPQDGVDSVFIASLIVAKLHTVVSRVISPVEGAILGIGSVHSGTTYNIIAGEAEIEGTIRTFSADSRKKLAEKVEKIAKNTAEEFGGRAEVEIEDICDPCTNPKETAEEVVESAKKITAPENVITDLEKRFGSDNFADYSRKAPGTYVHVGSSDNEKNSWPHHNEHFDLAKESLAYAAALALQYSLDYLNKSL</sequence>
<feature type="binding site" evidence="2">
    <location>
        <position position="152"/>
    </location>
    <ligand>
        <name>Mn(2+)</name>
        <dbReference type="ChEBI" id="CHEBI:29035"/>
        <label>2</label>
    </ligand>
</feature>
<dbReference type="NCBIfam" id="TIGR01891">
    <property type="entry name" value="amidohydrolases"/>
    <property type="match status" value="1"/>
</dbReference>
<dbReference type="InterPro" id="IPR036264">
    <property type="entry name" value="Bact_exopeptidase_dim_dom"/>
</dbReference>
<keyword evidence="2" id="KW-0464">Manganese</keyword>
<dbReference type="PIRSF" id="PIRSF005962">
    <property type="entry name" value="Pept_M20D_amidohydro"/>
    <property type="match status" value="1"/>
</dbReference>
<dbReference type="InterPro" id="IPR011650">
    <property type="entry name" value="Peptidase_M20_dimer"/>
</dbReference>
<dbReference type="FunFam" id="3.30.70.360:FF:000001">
    <property type="entry name" value="N-acetyldiaminopimelate deacetylase"/>
    <property type="match status" value="1"/>
</dbReference>
<dbReference type="Proteomes" id="UP000190395">
    <property type="component" value="Unassembled WGS sequence"/>
</dbReference>
<evidence type="ECO:0000256" key="2">
    <source>
        <dbReference type="PIRSR" id="PIRSR005962-1"/>
    </source>
</evidence>
<dbReference type="SUPFAM" id="SSF55031">
    <property type="entry name" value="Bacterial exopeptidase dimerisation domain"/>
    <property type="match status" value="1"/>
</dbReference>
<dbReference type="Gene3D" id="3.40.630.10">
    <property type="entry name" value="Zn peptidases"/>
    <property type="match status" value="1"/>
</dbReference>
<dbReference type="InterPro" id="IPR017439">
    <property type="entry name" value="Amidohydrolase"/>
</dbReference>
<dbReference type="PANTHER" id="PTHR11014:SF63">
    <property type="entry name" value="METALLOPEPTIDASE, PUTATIVE (AFU_ORTHOLOGUE AFUA_6G09600)-RELATED"/>
    <property type="match status" value="1"/>
</dbReference>
<gene>
    <name evidence="4" type="ORF">SAMN02745152_01941</name>
</gene>
<dbReference type="GeneID" id="303368168"/>
<comment type="cofactor">
    <cofactor evidence="2">
        <name>Mn(2+)</name>
        <dbReference type="ChEBI" id="CHEBI:29035"/>
    </cofactor>
    <text evidence="2">The Mn(2+) ion enhances activity.</text>
</comment>
<accession>A0A1T4QDP9</accession>
<dbReference type="Pfam" id="PF07687">
    <property type="entry name" value="M20_dimer"/>
    <property type="match status" value="1"/>
</dbReference>
<feature type="binding site" evidence="2">
    <location>
        <position position="176"/>
    </location>
    <ligand>
        <name>Mn(2+)</name>
        <dbReference type="ChEBI" id="CHEBI:29035"/>
        <label>2</label>
    </ligand>
</feature>
<keyword evidence="1 4" id="KW-0378">Hydrolase</keyword>
<organism evidence="4 5">
    <name type="scientific">Treponema berlinense</name>
    <dbReference type="NCBI Taxonomy" id="225004"/>
    <lineage>
        <taxon>Bacteria</taxon>
        <taxon>Pseudomonadati</taxon>
        <taxon>Spirochaetota</taxon>
        <taxon>Spirochaetia</taxon>
        <taxon>Spirochaetales</taxon>
        <taxon>Treponemataceae</taxon>
        <taxon>Treponema</taxon>
    </lineage>
</organism>
<dbReference type="OrthoDB" id="9776731at2"/>
<name>A0A1T4QDP9_9SPIR</name>
<dbReference type="GO" id="GO:0046872">
    <property type="term" value="F:metal ion binding"/>
    <property type="evidence" value="ECO:0007669"/>
    <property type="project" value="UniProtKB-KW"/>
</dbReference>
<dbReference type="InterPro" id="IPR002933">
    <property type="entry name" value="Peptidase_M20"/>
</dbReference>
<dbReference type="GO" id="GO:0050118">
    <property type="term" value="F:N-acetyldiaminopimelate deacetylase activity"/>
    <property type="evidence" value="ECO:0007669"/>
    <property type="project" value="UniProtKB-ARBA"/>
</dbReference>
<dbReference type="EMBL" id="FUXC01000013">
    <property type="protein sequence ID" value="SKA01940.1"/>
    <property type="molecule type" value="Genomic_DNA"/>
</dbReference>
<keyword evidence="5" id="KW-1185">Reference proteome</keyword>
<dbReference type="Pfam" id="PF01546">
    <property type="entry name" value="Peptidase_M20"/>
    <property type="match status" value="1"/>
</dbReference>
<keyword evidence="2" id="KW-0479">Metal-binding</keyword>
<proteinExistence type="predicted"/>
<evidence type="ECO:0000256" key="1">
    <source>
        <dbReference type="ARBA" id="ARBA00022801"/>
    </source>
</evidence>
<dbReference type="AlphaFoldDB" id="A0A1T4QDP9"/>
<reference evidence="4 5" key="1">
    <citation type="submission" date="2017-02" db="EMBL/GenBank/DDBJ databases">
        <authorList>
            <person name="Peterson S.W."/>
        </authorList>
    </citation>
    <scope>NUCLEOTIDE SEQUENCE [LARGE SCALE GENOMIC DNA]</scope>
    <source>
        <strain evidence="4 5">ATCC BAA-909</strain>
    </source>
</reference>
<feature type="binding site" evidence="2">
    <location>
        <position position="118"/>
    </location>
    <ligand>
        <name>Mn(2+)</name>
        <dbReference type="ChEBI" id="CHEBI:29035"/>
        <label>2</label>
    </ligand>
</feature>
<evidence type="ECO:0000259" key="3">
    <source>
        <dbReference type="Pfam" id="PF07687"/>
    </source>
</evidence>
<evidence type="ECO:0000313" key="4">
    <source>
        <dbReference type="EMBL" id="SKA01940.1"/>
    </source>
</evidence>
<feature type="domain" description="Peptidase M20 dimerisation" evidence="3">
    <location>
        <begin position="200"/>
        <end position="296"/>
    </location>
</feature>
<dbReference type="PANTHER" id="PTHR11014">
    <property type="entry name" value="PEPTIDASE M20 FAMILY MEMBER"/>
    <property type="match status" value="1"/>
</dbReference>
<dbReference type="STRING" id="225004.SAMN02745152_01941"/>
<evidence type="ECO:0000313" key="5">
    <source>
        <dbReference type="Proteomes" id="UP000190395"/>
    </source>
</evidence>
<protein>
    <submittedName>
        <fullName evidence="4">Amidohydrolase</fullName>
    </submittedName>
</protein>
<feature type="binding site" evidence="2">
    <location>
        <position position="116"/>
    </location>
    <ligand>
        <name>Mn(2+)</name>
        <dbReference type="ChEBI" id="CHEBI:29035"/>
        <label>2</label>
    </ligand>
</feature>
<feature type="binding site" evidence="2">
    <location>
        <position position="375"/>
    </location>
    <ligand>
        <name>Mn(2+)</name>
        <dbReference type="ChEBI" id="CHEBI:29035"/>
        <label>2</label>
    </ligand>
</feature>
<dbReference type="GO" id="GO:0019877">
    <property type="term" value="P:diaminopimelate biosynthetic process"/>
    <property type="evidence" value="ECO:0007669"/>
    <property type="project" value="UniProtKB-ARBA"/>
</dbReference>
<dbReference type="SUPFAM" id="SSF53187">
    <property type="entry name" value="Zn-dependent exopeptidases"/>
    <property type="match status" value="1"/>
</dbReference>
<dbReference type="Gene3D" id="3.30.70.360">
    <property type="match status" value="1"/>
</dbReference>